<feature type="domain" description="SPOR" evidence="2">
    <location>
        <begin position="135"/>
        <end position="213"/>
    </location>
</feature>
<evidence type="ECO:0000256" key="1">
    <source>
        <dbReference type="SAM" id="MobiDB-lite"/>
    </source>
</evidence>
<keyword evidence="4" id="KW-1185">Reference proteome</keyword>
<organism evidence="3 4">
    <name type="scientific">Rhodoferax saidenbachensis</name>
    <dbReference type="NCBI Taxonomy" id="1484693"/>
    <lineage>
        <taxon>Bacteria</taxon>
        <taxon>Pseudomonadati</taxon>
        <taxon>Pseudomonadota</taxon>
        <taxon>Betaproteobacteria</taxon>
        <taxon>Burkholderiales</taxon>
        <taxon>Comamonadaceae</taxon>
        <taxon>Rhodoferax</taxon>
    </lineage>
</organism>
<dbReference type="Pfam" id="PF05036">
    <property type="entry name" value="SPOR"/>
    <property type="match status" value="1"/>
</dbReference>
<keyword evidence="3" id="KW-0131">Cell cycle</keyword>
<evidence type="ECO:0000313" key="4">
    <source>
        <dbReference type="Proteomes" id="UP001268089"/>
    </source>
</evidence>
<dbReference type="PROSITE" id="PS51724">
    <property type="entry name" value="SPOR"/>
    <property type="match status" value="1"/>
</dbReference>
<feature type="compositionally biased region" description="Polar residues" evidence="1">
    <location>
        <begin position="47"/>
        <end position="62"/>
    </location>
</feature>
<dbReference type="Proteomes" id="UP001268089">
    <property type="component" value="Unassembled WGS sequence"/>
</dbReference>
<dbReference type="RefSeq" id="WP_310340746.1">
    <property type="nucleotide sequence ID" value="NZ_JAVDXO010000002.1"/>
</dbReference>
<name>A0ABU1ZMI0_9BURK</name>
<dbReference type="InterPro" id="IPR007730">
    <property type="entry name" value="SPOR-like_dom"/>
</dbReference>
<reference evidence="3 4" key="1">
    <citation type="submission" date="2023-07" db="EMBL/GenBank/DDBJ databases">
        <title>Sorghum-associated microbial communities from plants grown in Nebraska, USA.</title>
        <authorList>
            <person name="Schachtman D."/>
        </authorList>
    </citation>
    <scope>NUCLEOTIDE SEQUENCE [LARGE SCALE GENOMIC DNA]</scope>
    <source>
        <strain evidence="3 4">BE308</strain>
    </source>
</reference>
<gene>
    <name evidence="3" type="ORF">J2X15_001393</name>
</gene>
<dbReference type="InterPro" id="IPR036680">
    <property type="entry name" value="SPOR-like_sf"/>
</dbReference>
<dbReference type="EMBL" id="JAVDXO010000002">
    <property type="protein sequence ID" value="MDR7306115.1"/>
    <property type="molecule type" value="Genomic_DNA"/>
</dbReference>
<comment type="caution">
    <text evidence="3">The sequence shown here is derived from an EMBL/GenBank/DDBJ whole genome shotgun (WGS) entry which is preliminary data.</text>
</comment>
<protein>
    <submittedName>
        <fullName evidence="3">Cell division septation protein DedD</fullName>
    </submittedName>
</protein>
<feature type="region of interest" description="Disordered" evidence="1">
    <location>
        <begin position="43"/>
        <end position="73"/>
    </location>
</feature>
<sequence length="213" mass="22046">MHPLLTSLNSTQRVRNGLLALACAALLSGCSIWPKSWTLFSDPEPAQASTPAETDASKTQVAPPQFVETAPQEARQEVVVNPVVVPAQTETTPVAAMAPASPPPAPTAAAAAPAKATKGVKGAKGAKAVKTAPAGGLEHAFYINVGLFAVPSNASNASQKLADAQLPVFTQDLQTKKGKLTRVRVGPFSNRALAETAATKIHAMQLDAIVFEH</sequence>
<dbReference type="Gene3D" id="3.30.70.1070">
    <property type="entry name" value="Sporulation related repeat"/>
    <property type="match status" value="1"/>
</dbReference>
<dbReference type="SUPFAM" id="SSF110997">
    <property type="entry name" value="Sporulation related repeat"/>
    <property type="match status" value="1"/>
</dbReference>
<evidence type="ECO:0000259" key="2">
    <source>
        <dbReference type="PROSITE" id="PS51724"/>
    </source>
</evidence>
<keyword evidence="3" id="KW-0132">Cell division</keyword>
<proteinExistence type="predicted"/>
<dbReference type="GO" id="GO:0051301">
    <property type="term" value="P:cell division"/>
    <property type="evidence" value="ECO:0007669"/>
    <property type="project" value="UniProtKB-KW"/>
</dbReference>
<evidence type="ECO:0000313" key="3">
    <source>
        <dbReference type="EMBL" id="MDR7306115.1"/>
    </source>
</evidence>
<accession>A0ABU1ZMI0</accession>